<feature type="domain" description="Tail knob protein gp9 C-terminal" evidence="1">
    <location>
        <begin position="599"/>
        <end position="726"/>
    </location>
</feature>
<organism evidence="2">
    <name type="scientific">Podoviridae sp. ctaUh10</name>
    <dbReference type="NCBI Taxonomy" id="2826563"/>
    <lineage>
        <taxon>Viruses</taxon>
        <taxon>Duplodnaviria</taxon>
        <taxon>Heunggongvirae</taxon>
        <taxon>Uroviricota</taxon>
        <taxon>Caudoviricetes</taxon>
    </lineage>
</organism>
<sequence length="746" mass="82643">MSANDLPINFSYAKWTPNTRFKLCNVPWDMGYRDIVKWDRQAQQEYFSRLDGIEFTNCTMSKYGLPVRLPVPFAQACQYNYLIATNDYDFDTPRSWYYFIQTCDYINANTTQLNIQLDVWQSFQHDIQLGNAYVERGHVGVANENAWKDWGKTYLDLPEGLDTGKCTVLTNESWKPLMDIGEHDGVKYTSYGLIIVSTTDLEADTGTKDNPVVNTATGSAFESQLNGTSMYYLDTPADIVTFFSEGMNAPWVTQGICGIYAVPHLPQALLDGQPKKTELFGHSVGFIGNCWELRKRNDNSNARYTDIINLKNFRDTFSLPERYKYLKKFLTAPYAYIECSCLNGTVITYEPEQIPSADLIIRESWNYAPPSPRLNFYARGYHAGNLGERQPLPDGKGLPIDTGEMLNASFGITNFPTFMAVNNGSALALANSAYTRQYAQQSADWSFQKTQMGINNAYAQAQLGTQYASAQNRLGTSNRNAMNAISNQSAQMGTDLTLKNLGFNNQMAQLNTIGSGVANAVGSAVTGNIGGVAGAIAGTAIGAWTNQQTYNNNVSTANQQLANTQTTNNASTSQANAFSLAQTNLSNQQTMQFADMNKQLAQATAQGDYENTIAGINAQVQQTQTVPPTTSGALGGDAFNLANGLIGVMVRFRQIPPAAMQAIGEVWLRYGYYVQRFMKLPENLMAMSNFTYWKLHELYVRSSTCPEEYRLTVKGIFESGVTVWTDPEKIGVTDYADNTPLAGIAY</sequence>
<protein>
    <submittedName>
        <fullName evidence="2">Major tail protein</fullName>
    </submittedName>
</protein>
<evidence type="ECO:0000259" key="1">
    <source>
        <dbReference type="Pfam" id="PF20934"/>
    </source>
</evidence>
<evidence type="ECO:0000313" key="2">
    <source>
        <dbReference type="EMBL" id="DAE21717.1"/>
    </source>
</evidence>
<reference evidence="2" key="1">
    <citation type="journal article" date="2021" name="Proc. Natl. Acad. Sci. U.S.A.">
        <title>A Catalog of Tens of Thousands of Viruses from Human Metagenomes Reveals Hidden Associations with Chronic Diseases.</title>
        <authorList>
            <person name="Tisza M.J."/>
            <person name="Buck C.B."/>
        </authorList>
    </citation>
    <scope>NUCLEOTIDE SEQUENCE</scope>
    <source>
        <strain evidence="2">CtaUh10</strain>
    </source>
</reference>
<proteinExistence type="predicted"/>
<dbReference type="InterPro" id="IPR048710">
    <property type="entry name" value="Gp9_C"/>
</dbReference>
<dbReference type="EMBL" id="BK015716">
    <property type="protein sequence ID" value="DAE21717.1"/>
    <property type="molecule type" value="Genomic_DNA"/>
</dbReference>
<dbReference type="Pfam" id="PF20934">
    <property type="entry name" value="phi29_gp9_C"/>
    <property type="match status" value="1"/>
</dbReference>
<accession>A0A8S5QSK9</accession>
<name>A0A8S5QSK9_9CAUD</name>